<sequence length="71" mass="8390">MALFIREDIMKENKEKHEKFMSFSAWREFGFTVIKGEKSSFRSPDGIPLFNESQVTEIDDDILDLNHCDLY</sequence>
<accession>A0A2P1MXD4</accession>
<gene>
    <name evidence="1" type="ORF">vBEcoSSa179w3YLVW_00036</name>
</gene>
<organism evidence="1 2">
    <name type="scientific">Escherichia phage vB_EcoS Sa179lw</name>
    <dbReference type="NCBI Taxonomy" id="2126819"/>
    <lineage>
        <taxon>Viruses</taxon>
        <taxon>Duplodnaviria</taxon>
        <taxon>Heunggongvirae</taxon>
        <taxon>Uroviricota</taxon>
        <taxon>Caudoviricetes</taxon>
        <taxon>Buchananvirus</taxon>
        <taxon>Buchananvirus Sa179lw</taxon>
    </lineage>
</organism>
<dbReference type="Proteomes" id="UP000240398">
    <property type="component" value="Segment"/>
</dbReference>
<protein>
    <submittedName>
        <fullName evidence="1">Uncharacterized protein</fullName>
    </submittedName>
</protein>
<evidence type="ECO:0000313" key="1">
    <source>
        <dbReference type="EMBL" id="AVP40222.1"/>
    </source>
</evidence>
<proteinExistence type="predicted"/>
<name>A0A2P1MXD4_9CAUD</name>
<dbReference type="EMBL" id="MH023293">
    <property type="protein sequence ID" value="AVP40222.1"/>
    <property type="molecule type" value="Genomic_DNA"/>
</dbReference>
<reference evidence="2" key="1">
    <citation type="submission" date="2018-03" db="EMBL/GenBank/DDBJ databases">
        <title>Complete Genome Sequence of Escherichia coli Phage Sa179w3YLVW Isolated from Surface Water in a Produce-Growing Area in Northern California.</title>
        <authorList>
            <person name="Liao Y.-T."/>
            <person name="Liu F."/>
            <person name="Sun X."/>
            <person name="Li R.W."/>
            <person name="Wu V.C.H."/>
        </authorList>
    </citation>
    <scope>NUCLEOTIDE SEQUENCE [LARGE SCALE GENOMIC DNA]</scope>
</reference>
<keyword evidence="2" id="KW-1185">Reference proteome</keyword>
<evidence type="ECO:0000313" key="2">
    <source>
        <dbReference type="Proteomes" id="UP000240398"/>
    </source>
</evidence>